<dbReference type="PANTHER" id="PTHR33065">
    <property type="entry name" value="OS07G0486400 PROTEIN"/>
    <property type="match status" value="1"/>
</dbReference>
<dbReference type="Proteomes" id="UP000636709">
    <property type="component" value="Unassembled WGS sequence"/>
</dbReference>
<organism evidence="3 4">
    <name type="scientific">Digitaria exilis</name>
    <dbReference type="NCBI Taxonomy" id="1010633"/>
    <lineage>
        <taxon>Eukaryota</taxon>
        <taxon>Viridiplantae</taxon>
        <taxon>Streptophyta</taxon>
        <taxon>Embryophyta</taxon>
        <taxon>Tracheophyta</taxon>
        <taxon>Spermatophyta</taxon>
        <taxon>Magnoliopsida</taxon>
        <taxon>Liliopsida</taxon>
        <taxon>Poales</taxon>
        <taxon>Poaceae</taxon>
        <taxon>PACMAD clade</taxon>
        <taxon>Panicoideae</taxon>
        <taxon>Panicodae</taxon>
        <taxon>Paniceae</taxon>
        <taxon>Anthephorinae</taxon>
        <taxon>Digitaria</taxon>
    </lineage>
</organism>
<accession>A0A835DYD0</accession>
<feature type="region of interest" description="Disordered" evidence="1">
    <location>
        <begin position="1"/>
        <end position="35"/>
    </location>
</feature>
<proteinExistence type="predicted"/>
<dbReference type="PANTHER" id="PTHR33065:SF131">
    <property type="entry name" value="EXPRESSED PROTEIN"/>
    <property type="match status" value="1"/>
</dbReference>
<dbReference type="EMBL" id="JACEFO010002484">
    <property type="protein sequence ID" value="KAF8658127.1"/>
    <property type="molecule type" value="Genomic_DNA"/>
</dbReference>
<protein>
    <recommendedName>
        <fullName evidence="2">DUF6598 domain-containing protein</fullName>
    </recommendedName>
</protein>
<evidence type="ECO:0000256" key="1">
    <source>
        <dbReference type="SAM" id="MobiDB-lite"/>
    </source>
</evidence>
<dbReference type="Pfam" id="PF20241">
    <property type="entry name" value="DUF6598"/>
    <property type="match status" value="1"/>
</dbReference>
<evidence type="ECO:0000313" key="3">
    <source>
        <dbReference type="EMBL" id="KAF8658127.1"/>
    </source>
</evidence>
<evidence type="ECO:0000259" key="2">
    <source>
        <dbReference type="Pfam" id="PF20241"/>
    </source>
</evidence>
<keyword evidence="4" id="KW-1185">Reference proteome</keyword>
<feature type="domain" description="DUF6598" evidence="2">
    <location>
        <begin position="80"/>
        <end position="325"/>
    </location>
</feature>
<gene>
    <name evidence="3" type="ORF">HU200_059594</name>
</gene>
<feature type="compositionally biased region" description="Basic and acidic residues" evidence="1">
    <location>
        <begin position="9"/>
        <end position="18"/>
    </location>
</feature>
<name>A0A835DYD0_9POAL</name>
<dbReference type="OrthoDB" id="678692at2759"/>
<evidence type="ECO:0000313" key="4">
    <source>
        <dbReference type="Proteomes" id="UP000636709"/>
    </source>
</evidence>
<dbReference type="AlphaFoldDB" id="A0A835DYD0"/>
<dbReference type="InterPro" id="IPR046533">
    <property type="entry name" value="DUF6598"/>
</dbReference>
<reference evidence="3" key="1">
    <citation type="submission" date="2020-07" db="EMBL/GenBank/DDBJ databases">
        <title>Genome sequence and genetic diversity analysis of an under-domesticated orphan crop, white fonio (Digitaria exilis).</title>
        <authorList>
            <person name="Bennetzen J.L."/>
            <person name="Chen S."/>
            <person name="Ma X."/>
            <person name="Wang X."/>
            <person name="Yssel A.E.J."/>
            <person name="Chaluvadi S.R."/>
            <person name="Johnson M."/>
            <person name="Gangashetty P."/>
            <person name="Hamidou F."/>
            <person name="Sanogo M.D."/>
            <person name="Zwaenepoel A."/>
            <person name="Wallace J."/>
            <person name="Van De Peer Y."/>
            <person name="Van Deynze A."/>
        </authorList>
    </citation>
    <scope>NUCLEOTIDE SEQUENCE</scope>
    <source>
        <tissue evidence="3">Leaves</tissue>
    </source>
</reference>
<sequence>MDLEGNNEPGHKRSDLDKIAGGSGDAKSLRGGDHAIDMDDDDEEVFDIYVKNWIFMYGGWAKFDEPNGPMLPMFPEPMDTMEIFVVKVAQIAGGLEWPLQVYGDVAVRDSLDQKRNYLFRRGRDDCQALTSPQDSLLELTGPSRAVILLDNPVFEIDLKVKGEEESEDNVLCYKYFGYDNLAYRGADSYARTEMLSSKNRAIEVRFAHVTCSLEATISIQMTTGSGNFWARLTACTASIGEKVVLLDTGGREVSVAEDGKVYLQRRVVVVEEQGKLILGFEAAQLGGDSAESSITTAKEMTFPARCALRSESYFVIGPTRLHVVVAWSLLP</sequence>
<comment type="caution">
    <text evidence="3">The sequence shown here is derived from an EMBL/GenBank/DDBJ whole genome shotgun (WGS) entry which is preliminary data.</text>
</comment>